<feature type="transmembrane region" description="Helical" evidence="8">
    <location>
        <begin position="100"/>
        <end position="118"/>
    </location>
</feature>
<dbReference type="AlphaFoldDB" id="A0A6G6Y4K2"/>
<comment type="similarity">
    <text evidence="2">Belongs to the bacterial sugar transferase family.</text>
</comment>
<reference evidence="10 11" key="1">
    <citation type="submission" date="2020-02" db="EMBL/GenBank/DDBJ databases">
        <authorList>
            <person name="Zheng R.K."/>
            <person name="Sun C.M."/>
        </authorList>
    </citation>
    <scope>NUCLEOTIDE SEQUENCE [LARGE SCALE GENOMIC DNA]</scope>
    <source>
        <strain evidence="11">zrk23</strain>
    </source>
</reference>
<dbReference type="Proteomes" id="UP000501568">
    <property type="component" value="Chromosome"/>
</dbReference>
<evidence type="ECO:0000256" key="5">
    <source>
        <dbReference type="ARBA" id="ARBA00022989"/>
    </source>
</evidence>
<sequence length="465" mass="51653">MNYLFRHSSIATEQSQASGTGALKSKRTFRQRLLLLLIAADIVSIYLGFFLAAAIYNIIDYGHWIAMATALFPIYLLGAAKSRAYSGEILLFRGVGTPRALNAFFTSIGILTLSVFLLKISDDFSRVNFAVGSLFVLVLLVLSREMFVRVLRHVLHGEPYSAVLIADGSTAHPPGNFTSVISAESWLDPDSDCPKMYDRLANALGGADRVVIACAPERRERWAHALKGANIRSEVIAPELAGLAPLAISASSTTPTLVIADGPLGPFNEFMKRCFDIVTASLALVLLAPVMLVVAIAIKMESPGAVLFIQERIGRGNRVFRMLKFRSMHTRQLDHNASKLVTRNDARVTRVGRFIRRTSLDELPQLFNVLWGQMSIVGPRPHALGATANQKLYWEVDARYWHRHAVKPGLTGLAQVRGLRGNTEREQDLTKRLHADLEYLHGWSIWRDVLIVLRTFYALASNRAY</sequence>
<evidence type="ECO:0000256" key="8">
    <source>
        <dbReference type="SAM" id="Phobius"/>
    </source>
</evidence>
<feature type="domain" description="Bacterial sugar transferase" evidence="9">
    <location>
        <begin position="272"/>
        <end position="459"/>
    </location>
</feature>
<dbReference type="KEGG" id="spzr:G5C33_06850"/>
<evidence type="ECO:0000256" key="3">
    <source>
        <dbReference type="ARBA" id="ARBA00022679"/>
    </source>
</evidence>
<keyword evidence="5 8" id="KW-1133">Transmembrane helix</keyword>
<dbReference type="PANTHER" id="PTHR30576">
    <property type="entry name" value="COLANIC BIOSYNTHESIS UDP-GLUCOSE LIPID CARRIER TRANSFERASE"/>
    <property type="match status" value="1"/>
</dbReference>
<dbReference type="GO" id="GO:0016780">
    <property type="term" value="F:phosphotransferase activity, for other substituted phosphate groups"/>
    <property type="evidence" value="ECO:0007669"/>
    <property type="project" value="TreeGrafter"/>
</dbReference>
<evidence type="ECO:0000313" key="10">
    <source>
        <dbReference type="EMBL" id="QIG79533.1"/>
    </source>
</evidence>
<evidence type="ECO:0000313" key="11">
    <source>
        <dbReference type="Proteomes" id="UP000501568"/>
    </source>
</evidence>
<accession>A0A6G6Y4K2</accession>
<protein>
    <submittedName>
        <fullName evidence="10">Exopolysaccharide biosynthesis polyprenyl glycosylphosphotransferase</fullName>
    </submittedName>
</protein>
<dbReference type="RefSeq" id="WP_165326533.1">
    <property type="nucleotide sequence ID" value="NZ_CP049109.1"/>
</dbReference>
<dbReference type="PANTHER" id="PTHR30576:SF0">
    <property type="entry name" value="UNDECAPRENYL-PHOSPHATE N-ACETYLGALACTOSAMINYL 1-PHOSPHATE TRANSFERASE-RELATED"/>
    <property type="match status" value="1"/>
</dbReference>
<evidence type="ECO:0000256" key="7">
    <source>
        <dbReference type="ARBA" id="ARBA00023169"/>
    </source>
</evidence>
<name>A0A6G6Y4K2_9SPHN</name>
<feature type="transmembrane region" description="Helical" evidence="8">
    <location>
        <begin position="61"/>
        <end position="80"/>
    </location>
</feature>
<evidence type="ECO:0000256" key="4">
    <source>
        <dbReference type="ARBA" id="ARBA00022692"/>
    </source>
</evidence>
<keyword evidence="3 10" id="KW-0808">Transferase</keyword>
<dbReference type="GO" id="GO:0016020">
    <property type="term" value="C:membrane"/>
    <property type="evidence" value="ECO:0007669"/>
    <property type="project" value="UniProtKB-SubCell"/>
</dbReference>
<feature type="transmembrane region" description="Helical" evidence="8">
    <location>
        <begin position="277"/>
        <end position="298"/>
    </location>
</feature>
<evidence type="ECO:0000256" key="2">
    <source>
        <dbReference type="ARBA" id="ARBA00006464"/>
    </source>
</evidence>
<dbReference type="EMBL" id="CP049109">
    <property type="protein sequence ID" value="QIG79533.1"/>
    <property type="molecule type" value="Genomic_DNA"/>
</dbReference>
<organism evidence="10 11">
    <name type="scientific">Stakelama tenebrarum</name>
    <dbReference type="NCBI Taxonomy" id="2711215"/>
    <lineage>
        <taxon>Bacteria</taxon>
        <taxon>Pseudomonadati</taxon>
        <taxon>Pseudomonadota</taxon>
        <taxon>Alphaproteobacteria</taxon>
        <taxon>Sphingomonadales</taxon>
        <taxon>Sphingomonadaceae</taxon>
        <taxon>Stakelama</taxon>
    </lineage>
</organism>
<dbReference type="GO" id="GO:0000271">
    <property type="term" value="P:polysaccharide biosynthetic process"/>
    <property type="evidence" value="ECO:0007669"/>
    <property type="project" value="UniProtKB-KW"/>
</dbReference>
<dbReference type="InterPro" id="IPR003362">
    <property type="entry name" value="Bact_transf"/>
</dbReference>
<proteinExistence type="inferred from homology"/>
<comment type="subcellular location">
    <subcellularLocation>
        <location evidence="1">Membrane</location>
        <topology evidence="1">Multi-pass membrane protein</topology>
    </subcellularLocation>
</comment>
<dbReference type="InterPro" id="IPR017475">
    <property type="entry name" value="EPS_sugar_tfrase"/>
</dbReference>
<feature type="transmembrane region" description="Helical" evidence="8">
    <location>
        <begin position="33"/>
        <end position="55"/>
    </location>
</feature>
<evidence type="ECO:0000256" key="6">
    <source>
        <dbReference type="ARBA" id="ARBA00023136"/>
    </source>
</evidence>
<feature type="transmembrane region" description="Helical" evidence="8">
    <location>
        <begin position="124"/>
        <end position="142"/>
    </location>
</feature>
<evidence type="ECO:0000256" key="1">
    <source>
        <dbReference type="ARBA" id="ARBA00004141"/>
    </source>
</evidence>
<evidence type="ECO:0000259" key="9">
    <source>
        <dbReference type="Pfam" id="PF02397"/>
    </source>
</evidence>
<keyword evidence="4 8" id="KW-0812">Transmembrane</keyword>
<keyword evidence="6 8" id="KW-0472">Membrane</keyword>
<keyword evidence="7" id="KW-0270">Exopolysaccharide synthesis</keyword>
<dbReference type="NCBIfam" id="TIGR03025">
    <property type="entry name" value="EPS_sugtrans"/>
    <property type="match status" value="1"/>
</dbReference>
<dbReference type="Pfam" id="PF02397">
    <property type="entry name" value="Bac_transf"/>
    <property type="match status" value="1"/>
</dbReference>
<gene>
    <name evidence="10" type="ORF">G5C33_06850</name>
</gene>
<keyword evidence="11" id="KW-1185">Reference proteome</keyword>